<comment type="caution">
    <text evidence="2">The sequence shown here is derived from an EMBL/GenBank/DDBJ whole genome shotgun (WGS) entry which is preliminary data.</text>
</comment>
<name>A0ABW0XEF6_9ACTN</name>
<protein>
    <submittedName>
        <fullName evidence="2">BtrH N-terminal domain-containing protein</fullName>
    </submittedName>
</protein>
<keyword evidence="3" id="KW-1185">Reference proteome</keyword>
<proteinExistence type="predicted"/>
<dbReference type="InterPro" id="IPR026935">
    <property type="entry name" value="BtrH_N"/>
</dbReference>
<accession>A0ABW0XEF6</accession>
<sequence length="371" mass="40418">MNSASTTGATHAPDTAGVTAPAVRWNGATGTYPQWYEDPLSCLQTTLGGILLEHGLRPVEVLGLACEFAFAPDDVPCEEFYRPVQSARGVAADLCPYHDVESAWTTGADADDLIELIERHGSVIVAVDNYHLPFRPAFHDVHAAHLVVVPAWRRTSDGAVEFYVSDVQPPRFQGWLAAEHLVASWTSGNPSDSQDVFFSSREIGGRVLTTTVRERPAELTTGQVARALRGNLDRWTGGTTGSADQAAADRVLTGRAGLHHFVDRLAERCGDPAELRGTYTFGWAMQAQAFLHGRFAQEFAHRAKQSRLLEVAASADRVVSAWSNLRLLCAHAAETAGITELVPRRGAELVHAYEQLAADWQHTLATEWTDV</sequence>
<gene>
    <name evidence="2" type="ORF">ACFP3U_28450</name>
</gene>
<evidence type="ECO:0000259" key="1">
    <source>
        <dbReference type="Pfam" id="PF14399"/>
    </source>
</evidence>
<reference evidence="3" key="1">
    <citation type="journal article" date="2019" name="Int. J. Syst. Evol. Microbiol.">
        <title>The Global Catalogue of Microorganisms (GCM) 10K type strain sequencing project: providing services to taxonomists for standard genome sequencing and annotation.</title>
        <authorList>
            <consortium name="The Broad Institute Genomics Platform"/>
            <consortium name="The Broad Institute Genome Sequencing Center for Infectious Disease"/>
            <person name="Wu L."/>
            <person name="Ma J."/>
        </authorList>
    </citation>
    <scope>NUCLEOTIDE SEQUENCE [LARGE SCALE GENOMIC DNA]</scope>
    <source>
        <strain evidence="3">CGMCC 4.1437</strain>
    </source>
</reference>
<dbReference type="RefSeq" id="WP_380228577.1">
    <property type="nucleotide sequence ID" value="NZ_JBHSOF010000047.1"/>
</dbReference>
<evidence type="ECO:0000313" key="2">
    <source>
        <dbReference type="EMBL" id="MFC5666886.1"/>
    </source>
</evidence>
<dbReference type="Proteomes" id="UP001595975">
    <property type="component" value="Unassembled WGS sequence"/>
</dbReference>
<feature type="domain" description="Butirosin biosynthesis protein H N-terminal" evidence="1">
    <location>
        <begin position="42"/>
        <end position="152"/>
    </location>
</feature>
<evidence type="ECO:0000313" key="3">
    <source>
        <dbReference type="Proteomes" id="UP001595975"/>
    </source>
</evidence>
<dbReference type="EMBL" id="JBHSOF010000047">
    <property type="protein sequence ID" value="MFC5666886.1"/>
    <property type="molecule type" value="Genomic_DNA"/>
</dbReference>
<dbReference type="Pfam" id="PF14399">
    <property type="entry name" value="BtrH_N"/>
    <property type="match status" value="1"/>
</dbReference>
<organism evidence="2 3">
    <name type="scientific">Kitasatospora misakiensis</name>
    <dbReference type="NCBI Taxonomy" id="67330"/>
    <lineage>
        <taxon>Bacteria</taxon>
        <taxon>Bacillati</taxon>
        <taxon>Actinomycetota</taxon>
        <taxon>Actinomycetes</taxon>
        <taxon>Kitasatosporales</taxon>
        <taxon>Streptomycetaceae</taxon>
        <taxon>Kitasatospora</taxon>
    </lineage>
</organism>